<dbReference type="Pfam" id="PF01569">
    <property type="entry name" value="PAP2"/>
    <property type="match status" value="1"/>
</dbReference>
<keyword evidence="3" id="KW-1185">Reference proteome</keyword>
<accession>A0A927BFF0</accession>
<evidence type="ECO:0000259" key="1">
    <source>
        <dbReference type="Pfam" id="PF01569"/>
    </source>
</evidence>
<name>A0A927BFF0_9BACT</name>
<feature type="domain" description="Phosphatidic acid phosphatase type 2/haloperoxidase" evidence="1">
    <location>
        <begin position="168"/>
        <end position="250"/>
    </location>
</feature>
<comment type="caution">
    <text evidence="2">The sequence shown here is derived from an EMBL/GenBank/DDBJ whole genome shotgun (WGS) entry which is preliminary data.</text>
</comment>
<evidence type="ECO:0000313" key="3">
    <source>
        <dbReference type="Proteomes" id="UP000612233"/>
    </source>
</evidence>
<gene>
    <name evidence="2" type="ORF">IC235_16170</name>
</gene>
<dbReference type="EMBL" id="JACXAD010000019">
    <property type="protein sequence ID" value="MBD2769426.1"/>
    <property type="molecule type" value="Genomic_DNA"/>
</dbReference>
<protein>
    <submittedName>
        <fullName evidence="2">Phosphatase PAP2 family protein</fullName>
    </submittedName>
</protein>
<organism evidence="2 3">
    <name type="scientific">Hymenobacter montanus</name>
    <dbReference type="NCBI Taxonomy" id="2771359"/>
    <lineage>
        <taxon>Bacteria</taxon>
        <taxon>Pseudomonadati</taxon>
        <taxon>Bacteroidota</taxon>
        <taxon>Cytophagia</taxon>
        <taxon>Cytophagales</taxon>
        <taxon>Hymenobacteraceae</taxon>
        <taxon>Hymenobacter</taxon>
    </lineage>
</organism>
<dbReference type="InterPro" id="IPR036938">
    <property type="entry name" value="PAP2/HPO_sf"/>
</dbReference>
<dbReference type="RefSeq" id="WP_191006236.1">
    <property type="nucleotide sequence ID" value="NZ_JACXAD010000019.1"/>
</dbReference>
<sequence>MIGPGGGMRGVLALVWALTLLAGPAVRAQTRWPADTQAAGAVPPTRPLRPDSLRVFTPGRLYRLTGSPAFRRTVVPATLLTLAVLGTEKVDVFETDEALRREVTARVHLQTSLDDQLRHVPALASLGLSLVGVKGRHNTLNQALLFGLAYTINNTLTSNLKQLTHVERPQGNSFDSFPSQHTSAAFSAARLLDKEYGGRSGWYRVGGYTVATATGALRIAKDNHWLSDVLAGAGVGLLSTELAYWVYPWLHRQLVKGLGDRAVVLPLYLDGSVGVTAVVLL</sequence>
<dbReference type="AlphaFoldDB" id="A0A927BFF0"/>
<evidence type="ECO:0000313" key="2">
    <source>
        <dbReference type="EMBL" id="MBD2769426.1"/>
    </source>
</evidence>
<dbReference type="Proteomes" id="UP000612233">
    <property type="component" value="Unassembled WGS sequence"/>
</dbReference>
<dbReference type="InterPro" id="IPR000326">
    <property type="entry name" value="PAP2/HPO"/>
</dbReference>
<dbReference type="CDD" id="cd03394">
    <property type="entry name" value="PAP2_like_5"/>
    <property type="match status" value="1"/>
</dbReference>
<dbReference type="SUPFAM" id="SSF48317">
    <property type="entry name" value="Acid phosphatase/Vanadium-dependent haloperoxidase"/>
    <property type="match status" value="1"/>
</dbReference>
<proteinExistence type="predicted"/>
<reference evidence="2" key="1">
    <citation type="submission" date="2020-09" db="EMBL/GenBank/DDBJ databases">
        <authorList>
            <person name="Kim M.K."/>
        </authorList>
    </citation>
    <scope>NUCLEOTIDE SEQUENCE</scope>
    <source>
        <strain evidence="2">BT664</strain>
    </source>
</reference>
<dbReference type="Gene3D" id="1.20.144.10">
    <property type="entry name" value="Phosphatidic acid phosphatase type 2/haloperoxidase"/>
    <property type="match status" value="1"/>
</dbReference>